<evidence type="ECO:0000313" key="2">
    <source>
        <dbReference type="EMBL" id="AOR32006.1"/>
    </source>
</evidence>
<evidence type="ECO:0008006" key="4">
    <source>
        <dbReference type="Google" id="ProtNLM"/>
    </source>
</evidence>
<feature type="transmembrane region" description="Helical" evidence="1">
    <location>
        <begin position="37"/>
        <end position="56"/>
    </location>
</feature>
<keyword evidence="3" id="KW-1185">Reference proteome</keyword>
<keyword evidence="1" id="KW-0812">Transmembrane</keyword>
<sequence length="107" mass="11365">MLVPLLTALSAGLLAAHLAWSTDTFQNCHYLGPSTRMYVTAWTGLACALGALLLFATLPRTERRGPALVSAVLATPLTLLLLMTVYWLYAPDPSGGDDCAGLHLIVP</sequence>
<dbReference type="Proteomes" id="UP000094960">
    <property type="component" value="Chromosome"/>
</dbReference>
<name>A0A1D7Y935_9ACTN</name>
<dbReference type="AlphaFoldDB" id="A0A1D7Y935"/>
<gene>
    <name evidence="2" type="ORF">BFF78_13925</name>
</gene>
<evidence type="ECO:0000256" key="1">
    <source>
        <dbReference type="SAM" id="Phobius"/>
    </source>
</evidence>
<feature type="transmembrane region" description="Helical" evidence="1">
    <location>
        <begin position="68"/>
        <end position="89"/>
    </location>
</feature>
<evidence type="ECO:0000313" key="3">
    <source>
        <dbReference type="Proteomes" id="UP000094960"/>
    </source>
</evidence>
<protein>
    <recommendedName>
        <fullName evidence="4">DUF998 domain-containing protein</fullName>
    </recommendedName>
</protein>
<proteinExistence type="predicted"/>
<keyword evidence="1" id="KW-0472">Membrane</keyword>
<organism evidence="2 3">
    <name type="scientific">Streptomyces fodineus</name>
    <dbReference type="NCBI Taxonomy" id="1904616"/>
    <lineage>
        <taxon>Bacteria</taxon>
        <taxon>Bacillati</taxon>
        <taxon>Actinomycetota</taxon>
        <taxon>Actinomycetes</taxon>
        <taxon>Kitasatosporales</taxon>
        <taxon>Streptomycetaceae</taxon>
        <taxon>Streptomyces</taxon>
    </lineage>
</organism>
<keyword evidence="1" id="KW-1133">Transmembrane helix</keyword>
<reference evidence="3" key="1">
    <citation type="submission" date="2016-09" db="EMBL/GenBank/DDBJ databases">
        <title>Streptomyces puniciscabiei strain:TW1S1 Genome sequencing and assembly.</title>
        <authorList>
            <person name="Kim M.-K."/>
            <person name="Kim S.B."/>
        </authorList>
    </citation>
    <scope>NUCLEOTIDE SEQUENCE [LARGE SCALE GENOMIC DNA]</scope>
    <source>
        <strain evidence="3">TW1S1</strain>
    </source>
</reference>
<dbReference type="EMBL" id="CP017248">
    <property type="protein sequence ID" value="AOR32006.1"/>
    <property type="molecule type" value="Genomic_DNA"/>
</dbReference>
<accession>A0A1D7Y935</accession>
<dbReference type="KEGG" id="spun:BFF78_13925"/>